<keyword evidence="6" id="KW-1185">Reference proteome</keyword>
<reference evidence="6" key="1">
    <citation type="journal article" date="2019" name="Int. J. Syst. Evol. Microbiol.">
        <title>The Global Catalogue of Microorganisms (GCM) 10K type strain sequencing project: providing services to taxonomists for standard genome sequencing and annotation.</title>
        <authorList>
            <consortium name="The Broad Institute Genomics Platform"/>
            <consortium name="The Broad Institute Genome Sequencing Center for Infectious Disease"/>
            <person name="Wu L."/>
            <person name="Ma J."/>
        </authorList>
    </citation>
    <scope>NUCLEOTIDE SEQUENCE [LARGE SCALE GENOMIC DNA]</scope>
    <source>
        <strain evidence="6">JCM 19129</strain>
    </source>
</reference>
<sequence>MARIESVRRAVEHCVNVQAPLLLLVGQYGCGFADFIGEMEFQLGTTFAICPSSNVPDHALQRRLQVLDERKVPDPRAAAAELRRLASPEGSKGPGMLIIPRVELLDDESFSVVDLLVREQSVGLVLTCSSESQLGFGYARALQSRRGLKIRIEPLGFEEAEVILREALGHSPTAALTEFMLRAAGSTPHEVRRLAVAGRADGWIVPRDGRSAVVRCPAWMDRSAAADFCRSLEADLGPAAVGLLYLVAVRERIPLRELLDDEATRSVVFWLLEAGLLRSEGPEVCLGRASFRHHLVLAARDYRLQQPSTTASWVLASRARGNHIDDETTVAAAYQHLERGLLEQARFLASGLAPDSAESGCIEANILAASGAPRSALKVLETQPGSQPGQSEDHALAAFIRGALLGAVGPADTDVSDFASRLAHFDDYAPTQYLRAFPPPPHQKSDSYISTERHGGLGKLDLELLGRVASTALDGYAAAIAGDTERALSSLRETTSVPASQVPLLGLSWIYERVGLARILINPTDTPLPESWTKDESPERRLLHAVTDQTLSVVRGVACGKETTDLRPEMEDLWTQFETGLPVGSISRRLLEALDRVLDNTRSVELLGPPDLVPPVLARTFRDACTDTLVLLSGLLQAPPDTLATSIEDAFNVAPDVPGMRRLVLRTVLLRRAASLPPDVLQDLIEKARGADVEDEVLQPAQVLALGGESRRRILASTMTTAQGFRFCTAVPRPEHHGAAKLHPAVEELLTSREREITQQLMVGAQTADVARELKISVRTVQTHVRSIYRKLGVASRTQLRARILGSSRSVS</sequence>
<dbReference type="PROSITE" id="PS50043">
    <property type="entry name" value="HTH_LUXR_2"/>
    <property type="match status" value="1"/>
</dbReference>
<gene>
    <name evidence="5" type="ORF">GCM10025790_20120</name>
</gene>
<evidence type="ECO:0000259" key="4">
    <source>
        <dbReference type="PROSITE" id="PS50043"/>
    </source>
</evidence>
<dbReference type="PRINTS" id="PR00038">
    <property type="entry name" value="HTHLUXR"/>
</dbReference>
<dbReference type="InterPro" id="IPR016032">
    <property type="entry name" value="Sig_transdc_resp-reg_C-effctor"/>
</dbReference>
<dbReference type="Pfam" id="PF00196">
    <property type="entry name" value="GerE"/>
    <property type="match status" value="1"/>
</dbReference>
<organism evidence="5 6">
    <name type="scientific">Nesterenkonia rhizosphaerae</name>
    <dbReference type="NCBI Taxonomy" id="1348272"/>
    <lineage>
        <taxon>Bacteria</taxon>
        <taxon>Bacillati</taxon>
        <taxon>Actinomycetota</taxon>
        <taxon>Actinomycetes</taxon>
        <taxon>Micrococcales</taxon>
        <taxon>Micrococcaceae</taxon>
        <taxon>Nesterenkonia</taxon>
    </lineage>
</organism>
<dbReference type="SMART" id="SM00421">
    <property type="entry name" value="HTH_LUXR"/>
    <property type="match status" value="1"/>
</dbReference>
<keyword evidence="2" id="KW-0238">DNA-binding</keyword>
<evidence type="ECO:0000313" key="5">
    <source>
        <dbReference type="EMBL" id="GAA4923060.1"/>
    </source>
</evidence>
<dbReference type="PANTHER" id="PTHR44688:SF16">
    <property type="entry name" value="DNA-BINDING TRANSCRIPTIONAL ACTIVATOR DEVR_DOSR"/>
    <property type="match status" value="1"/>
</dbReference>
<dbReference type="PANTHER" id="PTHR44688">
    <property type="entry name" value="DNA-BINDING TRANSCRIPTIONAL ACTIVATOR DEVR_DOSR"/>
    <property type="match status" value="1"/>
</dbReference>
<comment type="caution">
    <text evidence="5">The sequence shown here is derived from an EMBL/GenBank/DDBJ whole genome shotgun (WGS) entry which is preliminary data.</text>
</comment>
<dbReference type="CDD" id="cd06170">
    <property type="entry name" value="LuxR_C_like"/>
    <property type="match status" value="1"/>
</dbReference>
<dbReference type="Proteomes" id="UP001500368">
    <property type="component" value="Unassembled WGS sequence"/>
</dbReference>
<keyword evidence="3" id="KW-0804">Transcription</keyword>
<feature type="domain" description="HTH luxR-type" evidence="4">
    <location>
        <begin position="743"/>
        <end position="808"/>
    </location>
</feature>
<name>A0ABP9G2F3_9MICC</name>
<dbReference type="SUPFAM" id="SSF46894">
    <property type="entry name" value="C-terminal effector domain of the bipartite response regulators"/>
    <property type="match status" value="1"/>
</dbReference>
<evidence type="ECO:0000256" key="2">
    <source>
        <dbReference type="ARBA" id="ARBA00023125"/>
    </source>
</evidence>
<dbReference type="EMBL" id="BAABLW010000007">
    <property type="protein sequence ID" value="GAA4923060.1"/>
    <property type="molecule type" value="Genomic_DNA"/>
</dbReference>
<accession>A0ABP9G2F3</accession>
<dbReference type="InterPro" id="IPR036388">
    <property type="entry name" value="WH-like_DNA-bd_sf"/>
</dbReference>
<evidence type="ECO:0000256" key="1">
    <source>
        <dbReference type="ARBA" id="ARBA00023015"/>
    </source>
</evidence>
<dbReference type="InterPro" id="IPR000792">
    <property type="entry name" value="Tscrpt_reg_LuxR_C"/>
</dbReference>
<protein>
    <recommendedName>
        <fullName evidence="4">HTH luxR-type domain-containing protein</fullName>
    </recommendedName>
</protein>
<dbReference type="PROSITE" id="PS00622">
    <property type="entry name" value="HTH_LUXR_1"/>
    <property type="match status" value="1"/>
</dbReference>
<dbReference type="Gene3D" id="1.10.10.10">
    <property type="entry name" value="Winged helix-like DNA-binding domain superfamily/Winged helix DNA-binding domain"/>
    <property type="match status" value="1"/>
</dbReference>
<evidence type="ECO:0000256" key="3">
    <source>
        <dbReference type="ARBA" id="ARBA00023163"/>
    </source>
</evidence>
<dbReference type="RefSeq" id="WP_345477878.1">
    <property type="nucleotide sequence ID" value="NZ_BAABLW010000007.1"/>
</dbReference>
<proteinExistence type="predicted"/>
<evidence type="ECO:0000313" key="6">
    <source>
        <dbReference type="Proteomes" id="UP001500368"/>
    </source>
</evidence>
<keyword evidence="1" id="KW-0805">Transcription regulation</keyword>